<evidence type="ECO:0000256" key="2">
    <source>
        <dbReference type="RuleBase" id="RU362097"/>
    </source>
</evidence>
<keyword evidence="2" id="KW-0472">Membrane</keyword>
<feature type="chain" id="PRO_5005732698" evidence="2">
    <location>
        <begin position="22"/>
        <end position="481"/>
    </location>
</feature>
<comment type="subcellular location">
    <subcellularLocation>
        <location evidence="2">Cell membrane</location>
        <topology evidence="2">Lipid-anchor</topology>
    </subcellularLocation>
</comment>
<organism evidence="4 5">
    <name type="scientific">Amantichitinum ursilacus</name>
    <dbReference type="NCBI Taxonomy" id="857265"/>
    <lineage>
        <taxon>Bacteria</taxon>
        <taxon>Pseudomonadati</taxon>
        <taxon>Pseudomonadota</taxon>
        <taxon>Betaproteobacteria</taxon>
        <taxon>Neisseriales</taxon>
        <taxon>Chitinibacteraceae</taxon>
        <taxon>Amantichitinum</taxon>
    </lineage>
</organism>
<dbReference type="PATRIC" id="fig|857265.3.peg.2697"/>
<dbReference type="Proteomes" id="UP000037939">
    <property type="component" value="Unassembled WGS sequence"/>
</dbReference>
<dbReference type="Gene3D" id="1.20.1600.10">
    <property type="entry name" value="Outer membrane efflux proteins (OEP)"/>
    <property type="match status" value="1"/>
</dbReference>
<keyword evidence="2" id="KW-1134">Transmembrane beta strand</keyword>
<evidence type="ECO:0000256" key="1">
    <source>
        <dbReference type="ARBA" id="ARBA00007613"/>
    </source>
</evidence>
<feature type="coiled-coil region" evidence="3">
    <location>
        <begin position="229"/>
        <end position="256"/>
    </location>
</feature>
<proteinExistence type="inferred from homology"/>
<dbReference type="SUPFAM" id="SSF56954">
    <property type="entry name" value="Outer membrane efflux proteins (OEP)"/>
    <property type="match status" value="1"/>
</dbReference>
<accession>A0A0N0GNG9</accession>
<keyword evidence="2" id="KW-0449">Lipoprotein</keyword>
<dbReference type="AlphaFoldDB" id="A0A0N0GNG9"/>
<evidence type="ECO:0000313" key="4">
    <source>
        <dbReference type="EMBL" id="KPC52784.1"/>
    </source>
</evidence>
<name>A0A0N0GNG9_9NEIS</name>
<keyword evidence="2" id="KW-0564">Palmitate</keyword>
<dbReference type="GO" id="GO:0005886">
    <property type="term" value="C:plasma membrane"/>
    <property type="evidence" value="ECO:0007669"/>
    <property type="project" value="UniProtKB-SubCell"/>
</dbReference>
<reference evidence="4 5" key="1">
    <citation type="submission" date="2015-07" db="EMBL/GenBank/DDBJ databases">
        <title>Draft genome sequence of the Amantichitinum ursilacus IGB-41, a new chitin-degrading bacterium.</title>
        <authorList>
            <person name="Kirstahler P."/>
            <person name="Guenther M."/>
            <person name="Grumaz C."/>
            <person name="Rupp S."/>
            <person name="Zibek S."/>
            <person name="Sohn K."/>
        </authorList>
    </citation>
    <scope>NUCLEOTIDE SEQUENCE [LARGE SCALE GENOMIC DNA]</scope>
    <source>
        <strain evidence="4 5">IGB-41</strain>
    </source>
</reference>
<dbReference type="InterPro" id="IPR010131">
    <property type="entry name" value="MdtP/NodT-like"/>
</dbReference>
<dbReference type="EMBL" id="LAQT01000009">
    <property type="protein sequence ID" value="KPC52784.1"/>
    <property type="molecule type" value="Genomic_DNA"/>
</dbReference>
<dbReference type="NCBIfam" id="TIGR01845">
    <property type="entry name" value="outer_NodT"/>
    <property type="match status" value="1"/>
</dbReference>
<keyword evidence="2" id="KW-0812">Transmembrane</keyword>
<gene>
    <name evidence="4" type="primary">oprM_5</name>
    <name evidence="4" type="ORF">WG78_13095</name>
</gene>
<sequence>MTKQLFLVTALAAALSACTLAPTYQRPASPVGAFPTGGAFGDNTAQGKTLAADIGWQDFFADARLQKLIELSLQNNRDLRVAVLQVEQARAQYQIQRADLFPTINAAAQGTRAHTPANMNTSGREVTGNSFSANLGFTSYELDLFGRVQSLKNAALESYFGTAEAQKTAQITLVSEVASQYLTVLSAEAQLDLANETLKSYQSSFDLTKRRFDVGAASALDLASVQSQLNTAQGAAAQAIQQKAQAENALAFLIGQPLPADLPPEPKLGDEQMLADLPAGLSSDLLERRPDIVQAEHALKAANANIGAARAAFFPTISLTGAYGSSSPALSGLFGSGQSAWSFGPSITMPIFDGGRNSANLDVANTQQKIAVANYEKSIQSAFREVSDGLVARHQLDDQIKAQSDLVQAESTRYNLSQLRYDKGVDSYLSTLDSQRSLFSAQQSLISLQLSRLTNLVSLYKSLGGGWVSKTGEAPAEVASK</sequence>
<dbReference type="Gene3D" id="2.20.200.10">
    <property type="entry name" value="Outer membrane efflux proteins (OEP)"/>
    <property type="match status" value="1"/>
</dbReference>
<dbReference type="RefSeq" id="WP_053938252.1">
    <property type="nucleotide sequence ID" value="NZ_LAQT01000009.1"/>
</dbReference>
<keyword evidence="2" id="KW-0732">Signal</keyword>
<dbReference type="STRING" id="857265.WG78_13095"/>
<feature type="signal peptide" evidence="2">
    <location>
        <begin position="1"/>
        <end position="21"/>
    </location>
</feature>
<keyword evidence="5" id="KW-1185">Reference proteome</keyword>
<dbReference type="PANTHER" id="PTHR30203:SF32">
    <property type="entry name" value="CATION EFFLUX SYSTEM PROTEIN CUSC"/>
    <property type="match status" value="1"/>
</dbReference>
<dbReference type="GO" id="GO:0015562">
    <property type="term" value="F:efflux transmembrane transporter activity"/>
    <property type="evidence" value="ECO:0007669"/>
    <property type="project" value="InterPro"/>
</dbReference>
<protein>
    <submittedName>
        <fullName evidence="4">Outer membrane protein OprM</fullName>
    </submittedName>
</protein>
<evidence type="ECO:0000313" key="5">
    <source>
        <dbReference type="Proteomes" id="UP000037939"/>
    </source>
</evidence>
<comment type="caution">
    <text evidence="4">The sequence shown here is derived from an EMBL/GenBank/DDBJ whole genome shotgun (WGS) entry which is preliminary data.</text>
</comment>
<dbReference type="OrthoDB" id="9770517at2"/>
<dbReference type="InterPro" id="IPR003423">
    <property type="entry name" value="OMP_efflux"/>
</dbReference>
<dbReference type="PROSITE" id="PS51257">
    <property type="entry name" value="PROKAR_LIPOPROTEIN"/>
    <property type="match status" value="1"/>
</dbReference>
<comment type="similarity">
    <text evidence="1 2">Belongs to the outer membrane factor (OMF) (TC 1.B.17) family.</text>
</comment>
<dbReference type="Pfam" id="PF02321">
    <property type="entry name" value="OEP"/>
    <property type="match status" value="2"/>
</dbReference>
<dbReference type="PANTHER" id="PTHR30203">
    <property type="entry name" value="OUTER MEMBRANE CATION EFFLUX PROTEIN"/>
    <property type="match status" value="1"/>
</dbReference>
<keyword evidence="3" id="KW-0175">Coiled coil</keyword>
<evidence type="ECO:0000256" key="3">
    <source>
        <dbReference type="SAM" id="Coils"/>
    </source>
</evidence>